<dbReference type="STRING" id="65393.PCC7424_4738"/>
<dbReference type="OrthoDB" id="437910at2"/>
<keyword evidence="5 8" id="KW-0812">Transmembrane</keyword>
<protein>
    <submittedName>
        <fullName evidence="10">Glycosyl transferase family 39</fullName>
    </submittedName>
</protein>
<feature type="transmembrane region" description="Helical" evidence="8">
    <location>
        <begin position="325"/>
        <end position="343"/>
    </location>
</feature>
<evidence type="ECO:0000256" key="3">
    <source>
        <dbReference type="ARBA" id="ARBA00022676"/>
    </source>
</evidence>
<dbReference type="Gene3D" id="1.25.40.10">
    <property type="entry name" value="Tetratricopeptide repeat domain"/>
    <property type="match status" value="1"/>
</dbReference>
<keyword evidence="7 8" id="KW-0472">Membrane</keyword>
<dbReference type="Pfam" id="PF13231">
    <property type="entry name" value="PMT_2"/>
    <property type="match status" value="1"/>
</dbReference>
<dbReference type="SUPFAM" id="SSF48452">
    <property type="entry name" value="TPR-like"/>
    <property type="match status" value="1"/>
</dbReference>
<evidence type="ECO:0000256" key="6">
    <source>
        <dbReference type="ARBA" id="ARBA00022989"/>
    </source>
</evidence>
<keyword evidence="6 8" id="KW-1133">Transmembrane helix</keyword>
<dbReference type="HOGENOM" id="CLU_010727_0_0_3"/>
<feature type="transmembrane region" description="Helical" evidence="8">
    <location>
        <begin position="174"/>
        <end position="190"/>
    </location>
</feature>
<keyword evidence="3" id="KW-0328">Glycosyltransferase</keyword>
<evidence type="ECO:0000256" key="7">
    <source>
        <dbReference type="ARBA" id="ARBA00023136"/>
    </source>
</evidence>
<dbReference type="GO" id="GO:0016763">
    <property type="term" value="F:pentosyltransferase activity"/>
    <property type="evidence" value="ECO:0007669"/>
    <property type="project" value="TreeGrafter"/>
</dbReference>
<feature type="transmembrane region" description="Helical" evidence="8">
    <location>
        <begin position="375"/>
        <end position="395"/>
    </location>
</feature>
<feature type="transmembrane region" description="Helical" evidence="8">
    <location>
        <begin position="196"/>
        <end position="212"/>
    </location>
</feature>
<dbReference type="InterPro" id="IPR038731">
    <property type="entry name" value="RgtA/B/C-like"/>
</dbReference>
<dbReference type="PANTHER" id="PTHR33908:SF11">
    <property type="entry name" value="MEMBRANE PROTEIN"/>
    <property type="match status" value="1"/>
</dbReference>
<dbReference type="eggNOG" id="COG1807">
    <property type="taxonomic scope" value="Bacteria"/>
</dbReference>
<feature type="transmembrane region" description="Helical" evidence="8">
    <location>
        <begin position="7"/>
        <end position="26"/>
    </location>
</feature>
<dbReference type="Proteomes" id="UP000002384">
    <property type="component" value="Chromosome"/>
</dbReference>
<evidence type="ECO:0000256" key="8">
    <source>
        <dbReference type="SAM" id="Phobius"/>
    </source>
</evidence>
<dbReference type="PANTHER" id="PTHR33908">
    <property type="entry name" value="MANNOSYLTRANSFERASE YKCB-RELATED"/>
    <property type="match status" value="1"/>
</dbReference>
<comment type="subcellular location">
    <subcellularLocation>
        <location evidence="1">Cell membrane</location>
        <topology evidence="1">Multi-pass membrane protein</topology>
    </subcellularLocation>
</comment>
<proteinExistence type="predicted"/>
<dbReference type="GO" id="GO:0005886">
    <property type="term" value="C:plasma membrane"/>
    <property type="evidence" value="ECO:0007669"/>
    <property type="project" value="UniProtKB-SubCell"/>
</dbReference>
<dbReference type="GO" id="GO:0009103">
    <property type="term" value="P:lipopolysaccharide biosynthetic process"/>
    <property type="evidence" value="ECO:0007669"/>
    <property type="project" value="UniProtKB-ARBA"/>
</dbReference>
<keyword evidence="2" id="KW-1003">Cell membrane</keyword>
<evidence type="ECO:0000256" key="4">
    <source>
        <dbReference type="ARBA" id="ARBA00022679"/>
    </source>
</evidence>
<dbReference type="InterPro" id="IPR011990">
    <property type="entry name" value="TPR-like_helical_dom_sf"/>
</dbReference>
<dbReference type="eggNOG" id="COG0457">
    <property type="taxonomic scope" value="Bacteria"/>
</dbReference>
<accession>B7KCX7</accession>
<feature type="transmembrane region" description="Helical" evidence="8">
    <location>
        <begin position="276"/>
        <end position="300"/>
    </location>
</feature>
<dbReference type="InterPro" id="IPR050297">
    <property type="entry name" value="LipidA_mod_glycosyltrf_83"/>
</dbReference>
<evidence type="ECO:0000313" key="11">
    <source>
        <dbReference type="Proteomes" id="UP000002384"/>
    </source>
</evidence>
<keyword evidence="11" id="KW-1185">Reference proteome</keyword>
<feature type="transmembrane region" description="Helical" evidence="8">
    <location>
        <begin position="219"/>
        <end position="237"/>
    </location>
</feature>
<organism evidence="10 11">
    <name type="scientific">Gloeothece citriformis (strain PCC 7424)</name>
    <name type="common">Cyanothece sp. (strain PCC 7424)</name>
    <dbReference type="NCBI Taxonomy" id="65393"/>
    <lineage>
        <taxon>Bacteria</taxon>
        <taxon>Bacillati</taxon>
        <taxon>Cyanobacteriota</taxon>
        <taxon>Cyanophyceae</taxon>
        <taxon>Oscillatoriophycideae</taxon>
        <taxon>Chroococcales</taxon>
        <taxon>Aphanothecaceae</taxon>
        <taxon>Gloeothece</taxon>
        <taxon>Gloeothece citriformis</taxon>
    </lineage>
</organism>
<feature type="transmembrane region" description="Helical" evidence="8">
    <location>
        <begin position="72"/>
        <end position="91"/>
    </location>
</feature>
<feature type="transmembrane region" description="Helical" evidence="8">
    <location>
        <begin position="146"/>
        <end position="165"/>
    </location>
</feature>
<evidence type="ECO:0000256" key="2">
    <source>
        <dbReference type="ARBA" id="ARBA00022475"/>
    </source>
</evidence>
<feature type="transmembrane region" description="Helical" evidence="8">
    <location>
        <begin position="103"/>
        <end position="126"/>
    </location>
</feature>
<name>B7KCX7_GLOC7</name>
<evidence type="ECO:0000313" key="10">
    <source>
        <dbReference type="EMBL" id="ACK73098.1"/>
    </source>
</evidence>
<evidence type="ECO:0000259" key="9">
    <source>
        <dbReference type="Pfam" id="PF13231"/>
    </source>
</evidence>
<evidence type="ECO:0000256" key="5">
    <source>
        <dbReference type="ARBA" id="ARBA00022692"/>
    </source>
</evidence>
<gene>
    <name evidence="10" type="ordered locus">PCC7424_4738</name>
</gene>
<feature type="transmembrane region" description="Helical" evidence="8">
    <location>
        <begin position="349"/>
        <end position="368"/>
    </location>
</feature>
<reference evidence="11" key="1">
    <citation type="journal article" date="2011" name="MBio">
        <title>Novel metabolic attributes of the genus Cyanothece, comprising a group of unicellular nitrogen-fixing Cyanobacteria.</title>
        <authorList>
            <person name="Bandyopadhyay A."/>
            <person name="Elvitigala T."/>
            <person name="Welsh E."/>
            <person name="Stockel J."/>
            <person name="Liberton M."/>
            <person name="Min H."/>
            <person name="Sherman L.A."/>
            <person name="Pakrasi H.B."/>
        </authorList>
    </citation>
    <scope>NUCLEOTIDE SEQUENCE [LARGE SCALE GENOMIC DNA]</scope>
    <source>
        <strain evidence="11">PCC 7424</strain>
    </source>
</reference>
<feature type="domain" description="Glycosyltransferase RgtA/B/C/D-like" evidence="9">
    <location>
        <begin position="73"/>
        <end position="236"/>
    </location>
</feature>
<dbReference type="KEGG" id="cyc:PCC7424_4738"/>
<evidence type="ECO:0000256" key="1">
    <source>
        <dbReference type="ARBA" id="ARBA00004651"/>
    </source>
</evidence>
<keyword evidence="4 10" id="KW-0808">Transferase</keyword>
<dbReference type="EMBL" id="CP001291">
    <property type="protein sequence ID" value="ACK73098.1"/>
    <property type="molecule type" value="Genomic_DNA"/>
</dbReference>
<dbReference type="RefSeq" id="WP_015956681.1">
    <property type="nucleotide sequence ID" value="NC_011729.1"/>
</dbReference>
<dbReference type="AlphaFoldDB" id="B7KCX7"/>
<sequence length="830" mass="93825">MIKASKGLLILGIIGLIGAICDRLWFALDNSIPAWDQADYLNGSIVYWQALQSPQWFNGEWWRNLWLLSPKIPPLTYLLTVPFFNFFGVSVDTATLVMQVFSVLLLVGVYGLGVVLFNVSVGLWAAGLCLLMPGLYYYRLEFLLDFPLTAIVTFSFYLLTLWYFYQDNLNSRQSWLRAIGFGISFGLALMVKQTALFFLILPILWAGIALIMGRLWIKLAQLLLSLSLSVAIIWPWSRTNWLLMLTSGKRATIDSALIEGDPSLASLDAWTYYARIFPYFLSWPLLLVPIVGFLMGVIYWQGRKDLSPNPSPTSRGEFNVIDSKWIWLSIFIIGGYLLSSLNINKDARYILPLYPVFSLVLAVGLLSWRGRWQKLIRWGTIALATLLMLVNIFPLKGEVIADFLSPKMAHHPYLGEPWPNSEVISEIVKTTPYLRTTLGVLPSTPELNQHTFSFYGGKVNRQVVGRQVGVKTQQIEQDARSLDWFITKTDDQGSIPEAQPLIVKRVEQGADFQLQKQWTLPDQSTLSLYHRTQPTVEVNPFSSPKNQVQLAEIIVPERVPPGQPIPVTYTWVGAWSQLKSGIVILTWKHKNSDAQWIQDHGIGMGALFSNSVQKDQLNQSYEVIERTAMLPDKNLPPGEYNLTATYLNRDTGETYPIAVSPITITLDPKANPIPAPELDLVTQLRLATTQLDQGIKGLEPVFTLTGRINQYDATQDYVKVTDQALSYRLKQENDIKWAYGMAISRVLQQDIDGAIAAFKTILELNPNNPYHYAYLAFVYLYDWQPHPAQQELTTALKLNPHIPELKTLHGVAALMQGNIIQAWHDLKSNT</sequence>